<name>X1V5M3_9ZZZZ</name>
<dbReference type="InterPro" id="IPR036034">
    <property type="entry name" value="PDZ_sf"/>
</dbReference>
<evidence type="ECO:0000259" key="1">
    <source>
        <dbReference type="PROSITE" id="PS50106"/>
    </source>
</evidence>
<dbReference type="AlphaFoldDB" id="X1V5M3"/>
<dbReference type="SMART" id="SM00228">
    <property type="entry name" value="PDZ"/>
    <property type="match status" value="1"/>
</dbReference>
<gene>
    <name evidence="2" type="ORF">S12H4_27772</name>
</gene>
<dbReference type="Pfam" id="PF13180">
    <property type="entry name" value="PDZ_2"/>
    <property type="match status" value="1"/>
</dbReference>
<protein>
    <recommendedName>
        <fullName evidence="1">PDZ domain-containing protein</fullName>
    </recommendedName>
</protein>
<dbReference type="InterPro" id="IPR001478">
    <property type="entry name" value="PDZ"/>
</dbReference>
<reference evidence="2" key="1">
    <citation type="journal article" date="2014" name="Front. Microbiol.">
        <title>High frequency of phylogenetically diverse reductive dehalogenase-homologous genes in deep subseafloor sedimentary metagenomes.</title>
        <authorList>
            <person name="Kawai M."/>
            <person name="Futagami T."/>
            <person name="Toyoda A."/>
            <person name="Takaki Y."/>
            <person name="Nishi S."/>
            <person name="Hori S."/>
            <person name="Arai W."/>
            <person name="Tsubouchi T."/>
            <person name="Morono Y."/>
            <person name="Uchiyama I."/>
            <person name="Ito T."/>
            <person name="Fujiyama A."/>
            <person name="Inagaki F."/>
            <person name="Takami H."/>
        </authorList>
    </citation>
    <scope>NUCLEOTIDE SEQUENCE</scope>
    <source>
        <strain evidence="2">Expedition CK06-06</strain>
    </source>
</reference>
<dbReference type="EMBL" id="BARW01015877">
    <property type="protein sequence ID" value="GAI99939.1"/>
    <property type="molecule type" value="Genomic_DNA"/>
</dbReference>
<feature type="domain" description="PDZ" evidence="1">
    <location>
        <begin position="1"/>
        <end position="62"/>
    </location>
</feature>
<organism evidence="2">
    <name type="scientific">marine sediment metagenome</name>
    <dbReference type="NCBI Taxonomy" id="412755"/>
    <lineage>
        <taxon>unclassified sequences</taxon>
        <taxon>metagenomes</taxon>
        <taxon>ecological metagenomes</taxon>
    </lineage>
</organism>
<comment type="caution">
    <text evidence="2">The sequence shown here is derived from an EMBL/GenBank/DDBJ whole genome shotgun (WGS) entry which is preliminary data.</text>
</comment>
<dbReference type="Gene3D" id="2.30.42.10">
    <property type="match status" value="1"/>
</dbReference>
<evidence type="ECO:0000313" key="2">
    <source>
        <dbReference type="EMBL" id="GAI99939.1"/>
    </source>
</evidence>
<feature type="non-terminal residue" evidence="2">
    <location>
        <position position="158"/>
    </location>
</feature>
<proteinExistence type="predicted"/>
<accession>X1V5M3</accession>
<dbReference type="PROSITE" id="PS50106">
    <property type="entry name" value="PDZ"/>
    <property type="match status" value="1"/>
</dbReference>
<dbReference type="SUPFAM" id="SSF50156">
    <property type="entry name" value="PDZ domain-like"/>
    <property type="match status" value="1"/>
</dbReference>
<sequence>MGYGVLVMEIYANSPCLAAGLERGDVIIRADNRSVKDEVMLEALLVKKRVGDKMKLTIYRDGKKMNFSPRLVVRPAGTQAPAVVFWREAPEWPEPRGAVLRAQAVALPSKQPFDPELVQPPGLAGVLRGSEVGAGEIEALGMGVEELVPELALAYVFR</sequence>